<dbReference type="InterPro" id="IPR016071">
    <property type="entry name" value="Staphylococal_nuclease_OB-fold"/>
</dbReference>
<organism evidence="3 4">
    <name type="scientific">Planobispora longispora</name>
    <dbReference type="NCBI Taxonomy" id="28887"/>
    <lineage>
        <taxon>Bacteria</taxon>
        <taxon>Bacillati</taxon>
        <taxon>Actinomycetota</taxon>
        <taxon>Actinomycetes</taxon>
        <taxon>Streptosporangiales</taxon>
        <taxon>Streptosporangiaceae</taxon>
        <taxon>Planobispora</taxon>
    </lineage>
</organism>
<dbReference type="Proteomes" id="UP000616724">
    <property type="component" value="Unassembled WGS sequence"/>
</dbReference>
<evidence type="ECO:0000313" key="4">
    <source>
        <dbReference type="Proteomes" id="UP000616724"/>
    </source>
</evidence>
<evidence type="ECO:0000256" key="1">
    <source>
        <dbReference type="SAM" id="SignalP"/>
    </source>
</evidence>
<comment type="caution">
    <text evidence="3">The sequence shown here is derived from an EMBL/GenBank/DDBJ whole genome shotgun (WGS) entry which is preliminary data.</text>
</comment>
<dbReference type="SUPFAM" id="SSF50199">
    <property type="entry name" value="Staphylococcal nuclease"/>
    <property type="match status" value="1"/>
</dbReference>
<evidence type="ECO:0000313" key="3">
    <source>
        <dbReference type="EMBL" id="GIH76465.1"/>
    </source>
</evidence>
<dbReference type="PROSITE" id="PS51318">
    <property type="entry name" value="TAT"/>
    <property type="match status" value="1"/>
</dbReference>
<dbReference type="InterPro" id="IPR035437">
    <property type="entry name" value="SNase_OB-fold_sf"/>
</dbReference>
<gene>
    <name evidence="3" type="ORF">Plo01_28940</name>
</gene>
<feature type="chain" id="PRO_5035262528" description="TNase-like domain-containing protein" evidence="1">
    <location>
        <begin position="31"/>
        <end position="182"/>
    </location>
</feature>
<dbReference type="InterPro" id="IPR006311">
    <property type="entry name" value="TAT_signal"/>
</dbReference>
<dbReference type="SMART" id="SM00318">
    <property type="entry name" value="SNc"/>
    <property type="match status" value="1"/>
</dbReference>
<keyword evidence="4" id="KW-1185">Reference proteome</keyword>
<protein>
    <recommendedName>
        <fullName evidence="2">TNase-like domain-containing protein</fullName>
    </recommendedName>
</protein>
<name>A0A8J3RKR4_9ACTN</name>
<proteinExistence type="predicted"/>
<dbReference type="Pfam" id="PF00565">
    <property type="entry name" value="SNase"/>
    <property type="match status" value="1"/>
</dbReference>
<accession>A0A8J3RKR4</accession>
<dbReference type="PROSITE" id="PS50830">
    <property type="entry name" value="TNASE_3"/>
    <property type="match status" value="1"/>
</dbReference>
<reference evidence="3 4" key="1">
    <citation type="submission" date="2021-01" db="EMBL/GenBank/DDBJ databases">
        <title>Whole genome shotgun sequence of Planobispora longispora NBRC 13918.</title>
        <authorList>
            <person name="Komaki H."/>
            <person name="Tamura T."/>
        </authorList>
    </citation>
    <scope>NUCLEOTIDE SEQUENCE [LARGE SCALE GENOMIC DNA]</scope>
    <source>
        <strain evidence="3 4">NBRC 13918</strain>
    </source>
</reference>
<dbReference type="RefSeq" id="WP_203891072.1">
    <property type="nucleotide sequence ID" value="NZ_BOOH01000021.1"/>
</dbReference>
<dbReference type="EMBL" id="BOOH01000021">
    <property type="protein sequence ID" value="GIH76465.1"/>
    <property type="molecule type" value="Genomic_DNA"/>
</dbReference>
<evidence type="ECO:0000259" key="2">
    <source>
        <dbReference type="PROSITE" id="PS50830"/>
    </source>
</evidence>
<keyword evidence="1" id="KW-0732">Signal</keyword>
<dbReference type="Gene3D" id="2.40.50.90">
    <property type="match status" value="1"/>
</dbReference>
<sequence length="182" mass="20436">MRGTLRAFLLSGTALATGVVLTALPAPAAAAPPGVPKGARKAIVLRIVDGDTIIARLTRGGPGVRVRFLGFDTPEAGRCWYRSSTERAAKLMPVGKRIYLLRDKDFKDHYGRRLFYAWNYNGVSVGRNMIRHGYARALLYRSNDRYIRAMRLQQARARQDRLRIWSGRCDRSANTVEPDSSR</sequence>
<feature type="signal peptide" evidence="1">
    <location>
        <begin position="1"/>
        <end position="30"/>
    </location>
</feature>
<dbReference type="AlphaFoldDB" id="A0A8J3RKR4"/>
<feature type="domain" description="TNase-like" evidence="2">
    <location>
        <begin position="38"/>
        <end position="167"/>
    </location>
</feature>